<accession>A0ABS9X5R7</accession>
<proteinExistence type="predicted"/>
<organism evidence="1 2">
    <name type="scientific">Colwellia maritima</name>
    <dbReference type="NCBI Taxonomy" id="2912588"/>
    <lineage>
        <taxon>Bacteria</taxon>
        <taxon>Pseudomonadati</taxon>
        <taxon>Pseudomonadota</taxon>
        <taxon>Gammaproteobacteria</taxon>
        <taxon>Alteromonadales</taxon>
        <taxon>Colwelliaceae</taxon>
        <taxon>Colwellia</taxon>
    </lineage>
</organism>
<dbReference type="RefSeq" id="WP_242288542.1">
    <property type="nucleotide sequence ID" value="NZ_JAKKSL010000005.1"/>
</dbReference>
<evidence type="ECO:0000313" key="1">
    <source>
        <dbReference type="EMBL" id="MCI2285574.1"/>
    </source>
</evidence>
<comment type="caution">
    <text evidence="1">The sequence shown here is derived from an EMBL/GenBank/DDBJ whole genome shotgun (WGS) entry which is preliminary data.</text>
</comment>
<reference evidence="1" key="1">
    <citation type="submission" date="2022-01" db="EMBL/GenBank/DDBJ databases">
        <title>Colwellia maritima, isolated from seawater.</title>
        <authorList>
            <person name="Kristyanto S."/>
            <person name="Jung J."/>
            <person name="Jeon C.O."/>
        </authorList>
    </citation>
    <scope>NUCLEOTIDE SEQUENCE</scope>
    <source>
        <strain evidence="1">MSW7</strain>
    </source>
</reference>
<keyword evidence="2" id="KW-1185">Reference proteome</keyword>
<name>A0ABS9X5R7_9GAMM</name>
<dbReference type="Proteomes" id="UP001139646">
    <property type="component" value="Unassembled WGS sequence"/>
</dbReference>
<sequence>MVNAVIPAIELVRSIPPASAAQAGAADSNSNTNDSNFFTMILLRLI</sequence>
<dbReference type="EMBL" id="JAKKSL010000005">
    <property type="protein sequence ID" value="MCI2285574.1"/>
    <property type="molecule type" value="Genomic_DNA"/>
</dbReference>
<protein>
    <submittedName>
        <fullName evidence="1">Uncharacterized protein</fullName>
    </submittedName>
</protein>
<evidence type="ECO:0000313" key="2">
    <source>
        <dbReference type="Proteomes" id="UP001139646"/>
    </source>
</evidence>
<gene>
    <name evidence="1" type="ORF">L3081_22000</name>
</gene>